<dbReference type="KEGG" id="spri:SPRI_1314"/>
<sequence length="416" mass="46208">MAVGERRVTAEPRLGIRRESRSSWSRRGFLLVVLPLLAAVLTGVGVLAVSGNVLLPFQGVITLEGKMASKRDFFEDEEVQRILMKHHIRVHITASGSREVAIRDISSYDFVFPSGQPAGDLITAERAKSNQYAKVHRPFVSPIVLATYREYARTLEKAGVAKAHRGTGSDADQPPYYVLDMAGFLRHIHDKKRWDDIGIERQGIANANRIVAQTPDVCGSNSAGTYLALVAFTWHGDGEEVPDTDQEADARGRAIKHLMEQGLPAADVFRTYVSPEGKNIAPVVVAYEHQYLAYQLNYKARSKKLDEQRVLLYPSGQFVTQPQFIALNEDGDRLGELITHDPELRQRAMELGFRILDPTGQVAGDQLTRFLEDRGIPAPATEGDDTRTAMPRLRYLERMISVVGDCPPAEVLPGRP</sequence>
<dbReference type="GeneID" id="97237617"/>
<dbReference type="STRING" id="38300.SPRI_1314"/>
<dbReference type="EMBL" id="CP011340">
    <property type="protein sequence ID" value="ALC19620.1"/>
    <property type="molecule type" value="Genomic_DNA"/>
</dbReference>
<accession>A0A0M4DP05</accession>
<name>A0A0M4DP05_STRPR</name>
<protein>
    <submittedName>
        <fullName evidence="1">Putative secreted protein</fullName>
    </submittedName>
</protein>
<reference evidence="1 2" key="1">
    <citation type="submission" date="2015-08" db="EMBL/GenBank/DDBJ databases">
        <title>Genome sequence of the pristinamycin over-producing bacterium Streptomyces pristinaespiralis HCCB10218.</title>
        <authorList>
            <person name="Tian J."/>
            <person name="Yang J."/>
            <person name="Li L."/>
            <person name="Ruan L."/>
            <person name="Wei W."/>
            <person name="Zheng G."/>
            <person name="Wei Z."/>
            <person name="Yang S."/>
            <person name="Ge M."/>
            <person name="Jiang W."/>
            <person name="Lu Y."/>
        </authorList>
    </citation>
    <scope>NUCLEOTIDE SEQUENCE [LARGE SCALE GENOMIC DNA]</scope>
    <source>
        <strain evidence="1 2">HCCB 10218</strain>
    </source>
</reference>
<evidence type="ECO:0000313" key="2">
    <source>
        <dbReference type="Proteomes" id="UP000060513"/>
    </source>
</evidence>
<organism evidence="1">
    <name type="scientific">Streptomyces pristinaespiralis</name>
    <dbReference type="NCBI Taxonomy" id="38300"/>
    <lineage>
        <taxon>Bacteria</taxon>
        <taxon>Bacillati</taxon>
        <taxon>Actinomycetota</taxon>
        <taxon>Actinomycetes</taxon>
        <taxon>Kitasatosporales</taxon>
        <taxon>Streptomycetaceae</taxon>
        <taxon>Streptomyces</taxon>
    </lineage>
</organism>
<dbReference type="Proteomes" id="UP000060513">
    <property type="component" value="Chromosome"/>
</dbReference>
<dbReference type="PATRIC" id="fig|38300.4.peg.1400"/>
<evidence type="ECO:0000313" key="1">
    <source>
        <dbReference type="EMBL" id="ALC19620.1"/>
    </source>
</evidence>
<gene>
    <name evidence="1" type="ORF">SPRI_1314</name>
</gene>
<dbReference type="OrthoDB" id="5418945at2"/>
<dbReference type="AlphaFoldDB" id="A0A0M4DP05"/>
<dbReference type="RefSeq" id="WP_106428398.1">
    <property type="nucleotide sequence ID" value="NZ_CP011340.1"/>
</dbReference>
<proteinExistence type="predicted"/>